<gene>
    <name evidence="2" type="ORF">BAUCODRAFT_382435</name>
</gene>
<feature type="region of interest" description="Disordered" evidence="1">
    <location>
        <begin position="130"/>
        <end position="164"/>
    </location>
</feature>
<evidence type="ECO:0000256" key="1">
    <source>
        <dbReference type="SAM" id="MobiDB-lite"/>
    </source>
</evidence>
<feature type="region of interest" description="Disordered" evidence="1">
    <location>
        <begin position="50"/>
        <end position="70"/>
    </location>
</feature>
<reference evidence="2 3" key="1">
    <citation type="journal article" date="2012" name="PLoS Pathog.">
        <title>Diverse lifestyles and strategies of plant pathogenesis encoded in the genomes of eighteen Dothideomycetes fungi.</title>
        <authorList>
            <person name="Ohm R.A."/>
            <person name="Feau N."/>
            <person name="Henrissat B."/>
            <person name="Schoch C.L."/>
            <person name="Horwitz B.A."/>
            <person name="Barry K.W."/>
            <person name="Condon B.J."/>
            <person name="Copeland A.C."/>
            <person name="Dhillon B."/>
            <person name="Glaser F."/>
            <person name="Hesse C.N."/>
            <person name="Kosti I."/>
            <person name="LaButti K."/>
            <person name="Lindquist E.A."/>
            <person name="Lucas S."/>
            <person name="Salamov A.A."/>
            <person name="Bradshaw R.E."/>
            <person name="Ciuffetti L."/>
            <person name="Hamelin R.C."/>
            <person name="Kema G.H.J."/>
            <person name="Lawrence C."/>
            <person name="Scott J.A."/>
            <person name="Spatafora J.W."/>
            <person name="Turgeon B.G."/>
            <person name="de Wit P.J.G.M."/>
            <person name="Zhong S."/>
            <person name="Goodwin S.B."/>
            <person name="Grigoriev I.V."/>
        </authorList>
    </citation>
    <scope>NUCLEOTIDE SEQUENCE [LARGE SCALE GENOMIC DNA]</scope>
    <source>
        <strain evidence="2 3">UAMH 10762</strain>
    </source>
</reference>
<dbReference type="Proteomes" id="UP000011761">
    <property type="component" value="Unassembled WGS sequence"/>
</dbReference>
<dbReference type="AlphaFoldDB" id="M2MPZ7"/>
<organism evidence="2 3">
    <name type="scientific">Baudoinia panamericana (strain UAMH 10762)</name>
    <name type="common">Angels' share fungus</name>
    <name type="synonym">Baudoinia compniacensis (strain UAMH 10762)</name>
    <dbReference type="NCBI Taxonomy" id="717646"/>
    <lineage>
        <taxon>Eukaryota</taxon>
        <taxon>Fungi</taxon>
        <taxon>Dikarya</taxon>
        <taxon>Ascomycota</taxon>
        <taxon>Pezizomycotina</taxon>
        <taxon>Dothideomycetes</taxon>
        <taxon>Dothideomycetidae</taxon>
        <taxon>Mycosphaerellales</taxon>
        <taxon>Teratosphaeriaceae</taxon>
        <taxon>Baudoinia</taxon>
    </lineage>
</organism>
<dbReference type="OrthoDB" id="3912774at2759"/>
<proteinExistence type="predicted"/>
<keyword evidence="3" id="KW-1185">Reference proteome</keyword>
<sequence length="179" mass="19904">MIADYCALTSPFDLFTDLDEKLAALNRELCFVAKTIARLQHRHDASLIFSSSSKRSSTQLQPKAATTSTPTLQRRHTVDSSIMFRRLLTPRKGNSDDIESHPTSPSNTEHPACLTSGPKALRPLRDNQTDIETAIPDSPPPENKGLARVRPLSESQGLPMARPPLSQRLLSLPEYVRYN</sequence>
<dbReference type="RefSeq" id="XP_007673975.1">
    <property type="nucleotide sequence ID" value="XM_007675785.1"/>
</dbReference>
<dbReference type="EMBL" id="KB445552">
    <property type="protein sequence ID" value="EMC98846.1"/>
    <property type="molecule type" value="Genomic_DNA"/>
</dbReference>
<feature type="region of interest" description="Disordered" evidence="1">
    <location>
        <begin position="87"/>
        <end position="114"/>
    </location>
</feature>
<dbReference type="GeneID" id="19113473"/>
<name>M2MPZ7_BAUPA</name>
<protein>
    <submittedName>
        <fullName evidence="2">Uncharacterized protein</fullName>
    </submittedName>
</protein>
<dbReference type="KEGG" id="bcom:BAUCODRAFT_382435"/>
<dbReference type="HOGENOM" id="CLU_1503191_0_0_1"/>
<accession>M2MPZ7</accession>
<evidence type="ECO:0000313" key="2">
    <source>
        <dbReference type="EMBL" id="EMC98846.1"/>
    </source>
</evidence>
<feature type="compositionally biased region" description="Polar residues" evidence="1">
    <location>
        <begin position="58"/>
        <end position="70"/>
    </location>
</feature>
<evidence type="ECO:0000313" key="3">
    <source>
        <dbReference type="Proteomes" id="UP000011761"/>
    </source>
</evidence>